<comment type="caution">
    <text evidence="1">The sequence shown here is derived from an EMBL/GenBank/DDBJ whole genome shotgun (WGS) entry which is preliminary data.</text>
</comment>
<name>A0A543G826_9FLAO</name>
<gene>
    <name evidence="1" type="ORF">BC670_3275</name>
</gene>
<evidence type="ECO:0000313" key="2">
    <source>
        <dbReference type="Proteomes" id="UP000320773"/>
    </source>
</evidence>
<organism evidence="1 2">
    <name type="scientific">Flavobacterium branchiophilum</name>
    <dbReference type="NCBI Taxonomy" id="55197"/>
    <lineage>
        <taxon>Bacteria</taxon>
        <taxon>Pseudomonadati</taxon>
        <taxon>Bacteroidota</taxon>
        <taxon>Flavobacteriia</taxon>
        <taxon>Flavobacteriales</taxon>
        <taxon>Flavobacteriaceae</taxon>
        <taxon>Flavobacterium</taxon>
    </lineage>
</organism>
<evidence type="ECO:0000313" key="1">
    <source>
        <dbReference type="EMBL" id="TQM42235.1"/>
    </source>
</evidence>
<dbReference type="EMBL" id="VFPJ01000001">
    <property type="protein sequence ID" value="TQM42235.1"/>
    <property type="molecule type" value="Genomic_DNA"/>
</dbReference>
<protein>
    <recommendedName>
        <fullName evidence="3">DKNYY family protein</fullName>
    </recommendedName>
</protein>
<dbReference type="RefSeq" id="WP_089080372.1">
    <property type="nucleotide sequence ID" value="NZ_VFPJ01000001.1"/>
</dbReference>
<evidence type="ECO:0008006" key="3">
    <source>
        <dbReference type="Google" id="ProtNLM"/>
    </source>
</evidence>
<proteinExistence type="predicted"/>
<dbReference type="AlphaFoldDB" id="A0A543G826"/>
<sequence length="783" mass="91843">MSQAAGLVSKIKISENAYKKFIKQEAATFAEELFISFWHKSATIYKLNYNKKLATLYVYAYYHYGSSETLQESLFYKAITKIIPFLDADSEGYCLTTLDCLSFSNFDVQLQIEKGIWKEQPFSTAERQAIYKETQKQFFNKIENVSDYTAFFNANRTFLDATVLKQFEILREEARIKTIKEGLHLATALQPLELFKGYFYNGTKFYHCNGRDAITYFENCNLQDLVETSYGLTDGNSIIIGNKQLIADPKSFKKLHKFYTTFYVTATNVYDEQLNEMEGADAKTFKLATYKREISNVYYGEDANHIYFLGKTISKEALGTFSFSNSLFYDEILLIGTKKIYLGATLLDEIDAPTYEKLRLENTAIYDIGKNTVAESTTYAGSMKAFISYGKDKNGEFFLFKPYVNAAEWCFVATSFGFKNNEVVVLRKNEAEFLEFYEKYKKEVAANALPFLNSILPENNLDSAAYFTQFQAFFESKHFDKLVEENKYVPDFLTKFNNYLHHCWQLYIHSNKKELHYLETGLRAYKKLAHHYIAELNPYIFHHLTCFSVVLKQHDYAVSYFLKAFYYGYSQFHLMLKDADLQALFHDPKIVDIKNWFEENEIAPYKETNDWRWYPNLYGYPQISALVFDLLEQLPDTIKQGAKHNYHQIDYVSYIMNTYLFFEYNDGTEEGAFLDEMLIKFAPYFNKYLQNTMDLSWQEHCAYFFYQDYAITNAKTHLVRLEYLFFKAHNEYGFNEMNEENLSDLVNRIQLKYQEASEADKGYIDQSKVMELLSNTDFVQKNN</sequence>
<reference evidence="1 2" key="1">
    <citation type="submission" date="2019-06" db="EMBL/GenBank/DDBJ databases">
        <title>Genomic Encyclopedia of Archaeal and Bacterial Type Strains, Phase II (KMG-II): from individual species to whole genera.</title>
        <authorList>
            <person name="Goeker M."/>
        </authorList>
    </citation>
    <scope>NUCLEOTIDE SEQUENCE [LARGE SCALE GENOMIC DNA]</scope>
    <source>
        <strain evidence="1 2">DSM 24789</strain>
    </source>
</reference>
<accession>A0A543G826</accession>
<dbReference type="Proteomes" id="UP000320773">
    <property type="component" value="Unassembled WGS sequence"/>
</dbReference>